<feature type="compositionally biased region" description="Basic and acidic residues" evidence="1">
    <location>
        <begin position="174"/>
        <end position="187"/>
    </location>
</feature>
<dbReference type="EMBL" id="GL385399">
    <property type="protein sequence ID" value="EJT72506.1"/>
    <property type="molecule type" value="Genomic_DNA"/>
</dbReference>
<dbReference type="RefSeq" id="XP_009225480.1">
    <property type="nucleotide sequence ID" value="XM_009227216.1"/>
</dbReference>
<dbReference type="OrthoDB" id="63113at2759"/>
<evidence type="ECO:0000313" key="3">
    <source>
        <dbReference type="EnsemblFungi" id="EJT72506"/>
    </source>
</evidence>
<dbReference type="AlphaFoldDB" id="J3P775"/>
<dbReference type="HOGENOM" id="CLU_1133640_0_0_1"/>
<keyword evidence="4" id="KW-1185">Reference proteome</keyword>
<feature type="compositionally biased region" description="Basic residues" evidence="1">
    <location>
        <begin position="94"/>
        <end position="106"/>
    </location>
</feature>
<feature type="compositionally biased region" description="Low complexity" evidence="1">
    <location>
        <begin position="132"/>
        <end position="145"/>
    </location>
</feature>
<dbReference type="eggNOG" id="ENOG502RGX5">
    <property type="taxonomic scope" value="Eukaryota"/>
</dbReference>
<dbReference type="EnsemblFungi" id="EJT72506">
    <property type="protein sequence ID" value="EJT72506"/>
    <property type="gene ID" value="GGTG_09372"/>
</dbReference>
<feature type="compositionally biased region" description="Acidic residues" evidence="1">
    <location>
        <begin position="162"/>
        <end position="173"/>
    </location>
</feature>
<dbReference type="Proteomes" id="UP000006039">
    <property type="component" value="Unassembled WGS sequence"/>
</dbReference>
<feature type="compositionally biased region" description="Basic residues" evidence="1">
    <location>
        <begin position="207"/>
        <end position="221"/>
    </location>
</feature>
<evidence type="ECO:0000313" key="4">
    <source>
        <dbReference type="Proteomes" id="UP000006039"/>
    </source>
</evidence>
<dbReference type="STRING" id="644352.J3P775"/>
<feature type="region of interest" description="Disordered" evidence="1">
    <location>
        <begin position="1"/>
        <end position="245"/>
    </location>
</feature>
<evidence type="ECO:0000313" key="2">
    <source>
        <dbReference type="EMBL" id="EJT72506.1"/>
    </source>
</evidence>
<dbReference type="VEuPathDB" id="FungiDB:GGTG_09372"/>
<dbReference type="GeneID" id="20349830"/>
<reference evidence="3" key="4">
    <citation type="journal article" date="2015" name="G3 (Bethesda)">
        <title>Genome sequences of three phytopathogenic species of the Magnaporthaceae family of fungi.</title>
        <authorList>
            <person name="Okagaki L.H."/>
            <person name="Nunes C.C."/>
            <person name="Sailsbery J."/>
            <person name="Clay B."/>
            <person name="Brown D."/>
            <person name="John T."/>
            <person name="Oh Y."/>
            <person name="Young N."/>
            <person name="Fitzgerald M."/>
            <person name="Haas B.J."/>
            <person name="Zeng Q."/>
            <person name="Young S."/>
            <person name="Adiconis X."/>
            <person name="Fan L."/>
            <person name="Levin J.Z."/>
            <person name="Mitchell T.K."/>
            <person name="Okubara P.A."/>
            <person name="Farman M.L."/>
            <person name="Kohn L.M."/>
            <person name="Birren B."/>
            <person name="Ma L.-J."/>
            <person name="Dean R.A."/>
        </authorList>
    </citation>
    <scope>NUCLEOTIDE SEQUENCE</scope>
    <source>
        <strain evidence="3">R3-111a-1</strain>
    </source>
</reference>
<feature type="compositionally biased region" description="Basic and acidic residues" evidence="1">
    <location>
        <begin position="33"/>
        <end position="46"/>
    </location>
</feature>
<reference evidence="3" key="5">
    <citation type="submission" date="2018-04" db="UniProtKB">
        <authorList>
            <consortium name="EnsemblFungi"/>
        </authorList>
    </citation>
    <scope>IDENTIFICATION</scope>
    <source>
        <strain evidence="3">R3-111a-1</strain>
    </source>
</reference>
<reference evidence="4" key="1">
    <citation type="submission" date="2010-07" db="EMBL/GenBank/DDBJ databases">
        <title>The genome sequence of Gaeumannomyces graminis var. tritici strain R3-111a-1.</title>
        <authorList>
            <consortium name="The Broad Institute Genome Sequencing Platform"/>
            <person name="Ma L.-J."/>
            <person name="Dead R."/>
            <person name="Young S."/>
            <person name="Zeng Q."/>
            <person name="Koehrsen M."/>
            <person name="Alvarado L."/>
            <person name="Berlin A."/>
            <person name="Chapman S.B."/>
            <person name="Chen Z."/>
            <person name="Freedman E."/>
            <person name="Gellesch M."/>
            <person name="Goldberg J."/>
            <person name="Griggs A."/>
            <person name="Gujja S."/>
            <person name="Heilman E.R."/>
            <person name="Heiman D."/>
            <person name="Hepburn T."/>
            <person name="Howarth C."/>
            <person name="Jen D."/>
            <person name="Larson L."/>
            <person name="Mehta T."/>
            <person name="Neiman D."/>
            <person name="Pearson M."/>
            <person name="Roberts A."/>
            <person name="Saif S."/>
            <person name="Shea T."/>
            <person name="Shenoy N."/>
            <person name="Sisk P."/>
            <person name="Stolte C."/>
            <person name="Sykes S."/>
            <person name="Walk T."/>
            <person name="White J."/>
            <person name="Yandava C."/>
            <person name="Haas B."/>
            <person name="Nusbaum C."/>
            <person name="Birren B."/>
        </authorList>
    </citation>
    <scope>NUCLEOTIDE SEQUENCE [LARGE SCALE GENOMIC DNA]</scope>
    <source>
        <strain evidence="4">R3-111a-1</strain>
    </source>
</reference>
<protein>
    <submittedName>
        <fullName evidence="2 3">Uncharacterized protein</fullName>
    </submittedName>
</protein>
<sequence length="245" mass="26891">MARIREAKSQGRGDVDLTPTEVAALTRMKERKKKEAERRRLAEKRVSVPLSSFELDDDELPEHPPPGVLDGRAERQAYPPVGYFPPPSAVQPQSRKHSGTSSHRGRRGDDEMYMLPAASAPSLDPDYYMSNAGPHAPPGAVVAAHRTFSGPQPRSRRRGDDMSDEGSGDETDSDEYRDGGARGRREATIIVEAARGDRSMTPDLRRSSRRNASKSPAKRSSKPVAADKDKGKTSTATSTKSRKKR</sequence>
<feature type="compositionally biased region" description="Basic and acidic residues" evidence="1">
    <location>
        <begin position="194"/>
        <end position="206"/>
    </location>
</feature>
<name>J3P775_GAET3</name>
<feature type="compositionally biased region" description="Basic and acidic residues" evidence="1">
    <location>
        <begin position="1"/>
        <end position="15"/>
    </location>
</feature>
<proteinExistence type="predicted"/>
<gene>
    <name evidence="3" type="primary">20349830</name>
    <name evidence="2" type="ORF">GGTG_09372</name>
</gene>
<reference evidence="2" key="2">
    <citation type="submission" date="2010-07" db="EMBL/GenBank/DDBJ databases">
        <authorList>
            <consortium name="The Broad Institute Genome Sequencing Platform"/>
            <consortium name="Broad Institute Genome Sequencing Center for Infectious Disease"/>
            <person name="Ma L.-J."/>
            <person name="Dead R."/>
            <person name="Young S."/>
            <person name="Zeng Q."/>
            <person name="Koehrsen M."/>
            <person name="Alvarado L."/>
            <person name="Berlin A."/>
            <person name="Chapman S.B."/>
            <person name="Chen Z."/>
            <person name="Freedman E."/>
            <person name="Gellesch M."/>
            <person name="Goldberg J."/>
            <person name="Griggs A."/>
            <person name="Gujja S."/>
            <person name="Heilman E.R."/>
            <person name="Heiman D."/>
            <person name="Hepburn T."/>
            <person name="Howarth C."/>
            <person name="Jen D."/>
            <person name="Larson L."/>
            <person name="Mehta T."/>
            <person name="Neiman D."/>
            <person name="Pearson M."/>
            <person name="Roberts A."/>
            <person name="Saif S."/>
            <person name="Shea T."/>
            <person name="Shenoy N."/>
            <person name="Sisk P."/>
            <person name="Stolte C."/>
            <person name="Sykes S."/>
            <person name="Walk T."/>
            <person name="White J."/>
            <person name="Yandava C."/>
            <person name="Haas B."/>
            <person name="Nusbaum C."/>
            <person name="Birren B."/>
        </authorList>
    </citation>
    <scope>NUCLEOTIDE SEQUENCE</scope>
    <source>
        <strain evidence="2">R3-111a-1</strain>
    </source>
</reference>
<accession>J3P775</accession>
<evidence type="ECO:0000256" key="1">
    <source>
        <dbReference type="SAM" id="MobiDB-lite"/>
    </source>
</evidence>
<organism evidence="2">
    <name type="scientific">Gaeumannomyces tritici (strain R3-111a-1)</name>
    <name type="common">Wheat and barley take-all root rot fungus</name>
    <name type="synonym">Gaeumannomyces graminis var. tritici</name>
    <dbReference type="NCBI Taxonomy" id="644352"/>
    <lineage>
        <taxon>Eukaryota</taxon>
        <taxon>Fungi</taxon>
        <taxon>Dikarya</taxon>
        <taxon>Ascomycota</taxon>
        <taxon>Pezizomycotina</taxon>
        <taxon>Sordariomycetes</taxon>
        <taxon>Sordariomycetidae</taxon>
        <taxon>Magnaporthales</taxon>
        <taxon>Magnaporthaceae</taxon>
        <taxon>Gaeumannomyces</taxon>
    </lineage>
</organism>
<reference evidence="2" key="3">
    <citation type="submission" date="2010-09" db="EMBL/GenBank/DDBJ databases">
        <title>Annotation of Gaeumannomyces graminis var. tritici R3-111a-1.</title>
        <authorList>
            <consortium name="The Broad Institute Genome Sequencing Platform"/>
            <person name="Ma L.-J."/>
            <person name="Dead R."/>
            <person name="Young S.K."/>
            <person name="Zeng Q."/>
            <person name="Gargeya S."/>
            <person name="Fitzgerald M."/>
            <person name="Haas B."/>
            <person name="Abouelleil A."/>
            <person name="Alvarado L."/>
            <person name="Arachchi H.M."/>
            <person name="Berlin A."/>
            <person name="Brown A."/>
            <person name="Chapman S.B."/>
            <person name="Chen Z."/>
            <person name="Dunbar C."/>
            <person name="Freedman E."/>
            <person name="Gearin G."/>
            <person name="Gellesch M."/>
            <person name="Goldberg J."/>
            <person name="Griggs A."/>
            <person name="Gujja S."/>
            <person name="Heiman D."/>
            <person name="Howarth C."/>
            <person name="Larson L."/>
            <person name="Lui A."/>
            <person name="MacDonald P.J.P."/>
            <person name="Mehta T."/>
            <person name="Montmayeur A."/>
            <person name="Murphy C."/>
            <person name="Neiman D."/>
            <person name="Pearson M."/>
            <person name="Priest M."/>
            <person name="Roberts A."/>
            <person name="Saif S."/>
            <person name="Shea T."/>
            <person name="Shenoy N."/>
            <person name="Sisk P."/>
            <person name="Stolte C."/>
            <person name="Sykes S."/>
            <person name="Yandava C."/>
            <person name="Wortman J."/>
            <person name="Nusbaum C."/>
            <person name="Birren B."/>
        </authorList>
    </citation>
    <scope>NUCLEOTIDE SEQUENCE</scope>
    <source>
        <strain evidence="2">R3-111a-1</strain>
    </source>
</reference>